<evidence type="ECO:0000313" key="6">
    <source>
        <dbReference type="Proteomes" id="UP000198806"/>
    </source>
</evidence>
<dbReference type="Gene3D" id="1.10.260.40">
    <property type="entry name" value="lambda repressor-like DNA-binding domains"/>
    <property type="match status" value="1"/>
</dbReference>
<keyword evidence="3" id="KW-0804">Transcription</keyword>
<dbReference type="PROSITE" id="PS00356">
    <property type="entry name" value="HTH_LACI_1"/>
    <property type="match status" value="1"/>
</dbReference>
<proteinExistence type="predicted"/>
<dbReference type="AlphaFoldDB" id="A0A1I5IGI1"/>
<dbReference type="InterPro" id="IPR028082">
    <property type="entry name" value="Peripla_BP_I"/>
</dbReference>
<keyword evidence="6" id="KW-1185">Reference proteome</keyword>
<dbReference type="PANTHER" id="PTHR30146:SF109">
    <property type="entry name" value="HTH-TYPE TRANSCRIPTIONAL REGULATOR GALS"/>
    <property type="match status" value="1"/>
</dbReference>
<evidence type="ECO:0000256" key="1">
    <source>
        <dbReference type="ARBA" id="ARBA00023015"/>
    </source>
</evidence>
<protein>
    <submittedName>
        <fullName evidence="5">Transcriptional regulator, LacI family</fullName>
    </submittedName>
</protein>
<dbReference type="Pfam" id="PF00356">
    <property type="entry name" value="LacI"/>
    <property type="match status" value="1"/>
</dbReference>
<dbReference type="Pfam" id="PF13377">
    <property type="entry name" value="Peripla_BP_3"/>
    <property type="match status" value="1"/>
</dbReference>
<gene>
    <name evidence="5" type="ORF">SAMN04489757_14422</name>
</gene>
<evidence type="ECO:0000259" key="4">
    <source>
        <dbReference type="PROSITE" id="PS50932"/>
    </source>
</evidence>
<dbReference type="PROSITE" id="PS50932">
    <property type="entry name" value="HTH_LACI_2"/>
    <property type="match status" value="1"/>
</dbReference>
<feature type="domain" description="HTH lacI-type" evidence="4">
    <location>
        <begin position="1"/>
        <end position="55"/>
    </location>
</feature>
<dbReference type="SMART" id="SM00354">
    <property type="entry name" value="HTH_LACI"/>
    <property type="match status" value="1"/>
</dbReference>
<dbReference type="SUPFAM" id="SSF47413">
    <property type="entry name" value="lambda repressor-like DNA-binding domains"/>
    <property type="match status" value="1"/>
</dbReference>
<evidence type="ECO:0000256" key="3">
    <source>
        <dbReference type="ARBA" id="ARBA00023163"/>
    </source>
</evidence>
<dbReference type="PANTHER" id="PTHR30146">
    <property type="entry name" value="LACI-RELATED TRANSCRIPTIONAL REPRESSOR"/>
    <property type="match status" value="1"/>
</dbReference>
<dbReference type="GO" id="GO:0003700">
    <property type="term" value="F:DNA-binding transcription factor activity"/>
    <property type="evidence" value="ECO:0007669"/>
    <property type="project" value="TreeGrafter"/>
</dbReference>
<dbReference type="InterPro" id="IPR046335">
    <property type="entry name" value="LacI/GalR-like_sensor"/>
</dbReference>
<dbReference type="OrthoDB" id="9789891at2"/>
<keyword evidence="2" id="KW-0238">DNA-binding</keyword>
<dbReference type="EMBL" id="FOWD01000044">
    <property type="protein sequence ID" value="SFO59542.1"/>
    <property type="molecule type" value="Genomic_DNA"/>
</dbReference>
<dbReference type="STRING" id="1527.SAMN04489757_14422"/>
<reference evidence="5 6" key="1">
    <citation type="submission" date="2016-10" db="EMBL/GenBank/DDBJ databases">
        <authorList>
            <person name="de Groot N.N."/>
        </authorList>
    </citation>
    <scope>NUCLEOTIDE SEQUENCE [LARGE SCALE GENOMIC DNA]</scope>
    <source>
        <strain evidence="5 6">DSM 1283</strain>
    </source>
</reference>
<dbReference type="CDD" id="cd01392">
    <property type="entry name" value="HTH_LacI"/>
    <property type="match status" value="1"/>
</dbReference>
<evidence type="ECO:0000313" key="5">
    <source>
        <dbReference type="EMBL" id="SFO59542.1"/>
    </source>
</evidence>
<dbReference type="RefSeq" id="WP_091688466.1">
    <property type="nucleotide sequence ID" value="NZ_BAABFM010000019.1"/>
</dbReference>
<sequence>MNIKELAKIAGVSPATVSLVLNNKKGVGEETRRHVNAVLEEYNYAIPKRTKSTPKNILFIKYIEQDLMIEENFGFTAAVMDSIENDCRNFGYSLSILTSENCLEETLQSIDFTLYQGLILLGTELDFHTYPILEKIPIPYIVIDNKMPHMECNCIALNNNEMIYKALSHLTALGHRKIAYFRSNKMTSNSEERKDSFLAACEKCNLTYEPTNELLLAPTLLGAYQGMKEYLERSISLPSCAFADSDAIAIGAIKALKEYNYKIPEDISIIGFDDIPFSAINSPSLTTIAVPKKLIGSMALRQLHTTIEDPTFQNIKIFVGGTIVVRESTKEWTGINNYKKID</sequence>
<keyword evidence="1" id="KW-0805">Transcription regulation</keyword>
<dbReference type="GO" id="GO:0000976">
    <property type="term" value="F:transcription cis-regulatory region binding"/>
    <property type="evidence" value="ECO:0007669"/>
    <property type="project" value="TreeGrafter"/>
</dbReference>
<dbReference type="Gene3D" id="3.40.50.2300">
    <property type="match status" value="2"/>
</dbReference>
<dbReference type="Proteomes" id="UP000198806">
    <property type="component" value="Unassembled WGS sequence"/>
</dbReference>
<accession>A0A1I5IGI1</accession>
<name>A0A1I5IGI1_9FIRM</name>
<dbReference type="InterPro" id="IPR010982">
    <property type="entry name" value="Lambda_DNA-bd_dom_sf"/>
</dbReference>
<dbReference type="SUPFAM" id="SSF53822">
    <property type="entry name" value="Periplasmic binding protein-like I"/>
    <property type="match status" value="1"/>
</dbReference>
<organism evidence="5 6">
    <name type="scientific">Anaerocolumna aminovalerica</name>
    <dbReference type="NCBI Taxonomy" id="1527"/>
    <lineage>
        <taxon>Bacteria</taxon>
        <taxon>Bacillati</taxon>
        <taxon>Bacillota</taxon>
        <taxon>Clostridia</taxon>
        <taxon>Lachnospirales</taxon>
        <taxon>Lachnospiraceae</taxon>
        <taxon>Anaerocolumna</taxon>
    </lineage>
</organism>
<dbReference type="InterPro" id="IPR000843">
    <property type="entry name" value="HTH_LacI"/>
</dbReference>
<evidence type="ECO:0000256" key="2">
    <source>
        <dbReference type="ARBA" id="ARBA00023125"/>
    </source>
</evidence>